<protein>
    <submittedName>
        <fullName evidence="1">Uncharacterized protein</fullName>
    </submittedName>
</protein>
<dbReference type="RefSeq" id="WP_048900905.1">
    <property type="nucleotide sequence ID" value="NZ_AP024853.1"/>
</dbReference>
<dbReference type="STRING" id="680026.AB733_23085"/>
<proteinExistence type="predicted"/>
<sequence>MIDSKENLNHFTDLACKSAIDDFVLSEGVKITLTLAKPVKSGDSLMISADVNYFPVTNDALLNHIGALLTPLIAENTEKLIPEIVSSIIKEASDFNQGLGVDCDCPLCSVEHEKHADEEGTKTTQ</sequence>
<name>A0A0J8V5W0_9GAMM</name>
<reference evidence="1 2" key="1">
    <citation type="submission" date="2018-01" db="EMBL/GenBank/DDBJ databases">
        <title>Whole genome sequencing of Histamine producing bacteria.</title>
        <authorList>
            <person name="Butler K."/>
        </authorList>
    </citation>
    <scope>NUCLEOTIDE SEQUENCE [LARGE SCALE GENOMIC DNA]</scope>
    <source>
        <strain evidence="1 2">DSM 24669</strain>
    </source>
</reference>
<comment type="caution">
    <text evidence="1">The sequence shown here is derived from an EMBL/GenBank/DDBJ whole genome shotgun (WGS) entry which is preliminary data.</text>
</comment>
<evidence type="ECO:0000313" key="1">
    <source>
        <dbReference type="EMBL" id="PSW24533.1"/>
    </source>
</evidence>
<dbReference type="AlphaFoldDB" id="A0A0J8V5W0"/>
<keyword evidence="2" id="KW-1185">Reference proteome</keyword>
<organism evidence="1 2">
    <name type="scientific">Photobacterium swingsii</name>
    <dbReference type="NCBI Taxonomy" id="680026"/>
    <lineage>
        <taxon>Bacteria</taxon>
        <taxon>Pseudomonadati</taxon>
        <taxon>Pseudomonadota</taxon>
        <taxon>Gammaproteobacteria</taxon>
        <taxon>Vibrionales</taxon>
        <taxon>Vibrionaceae</taxon>
        <taxon>Photobacterium</taxon>
    </lineage>
</organism>
<dbReference type="Proteomes" id="UP000240481">
    <property type="component" value="Unassembled WGS sequence"/>
</dbReference>
<dbReference type="EMBL" id="PYLZ01000005">
    <property type="protein sequence ID" value="PSW24533.1"/>
    <property type="molecule type" value="Genomic_DNA"/>
</dbReference>
<gene>
    <name evidence="1" type="ORF">C9I94_10885</name>
</gene>
<accession>A0A0J8V5W0</accession>
<evidence type="ECO:0000313" key="2">
    <source>
        <dbReference type="Proteomes" id="UP000240481"/>
    </source>
</evidence>